<proteinExistence type="predicted"/>
<organism evidence="1 2">
    <name type="scientific">Caerostris extrusa</name>
    <name type="common">Bark spider</name>
    <name type="synonym">Caerostris bankana</name>
    <dbReference type="NCBI Taxonomy" id="172846"/>
    <lineage>
        <taxon>Eukaryota</taxon>
        <taxon>Metazoa</taxon>
        <taxon>Ecdysozoa</taxon>
        <taxon>Arthropoda</taxon>
        <taxon>Chelicerata</taxon>
        <taxon>Arachnida</taxon>
        <taxon>Araneae</taxon>
        <taxon>Araneomorphae</taxon>
        <taxon>Entelegynae</taxon>
        <taxon>Araneoidea</taxon>
        <taxon>Araneidae</taxon>
        <taxon>Caerostris</taxon>
    </lineage>
</organism>
<protein>
    <submittedName>
        <fullName evidence="1">Uncharacterized protein</fullName>
    </submittedName>
</protein>
<gene>
    <name evidence="1" type="ORF">CEXT_53281</name>
</gene>
<comment type="caution">
    <text evidence="1">The sequence shown here is derived from an EMBL/GenBank/DDBJ whole genome shotgun (WGS) entry which is preliminary data.</text>
</comment>
<sequence length="199" mass="22403">MGGSIAKLLNEDLGVKLARASGQGKLHVNSEDSNFQTLLDLLFELRRFQTLAQSFNVSKWKRVVVRRSLSNTCCFIRDKAKITRHNYSSLSRGQAGECWTKRISALNLKVQQAYSKKIIGIFSYKNEAKSKSRLSYRSAKKDHFAYYGRLFITWSTSGSNPCSPLDPPSAGAGAIRDKVQAEMEDRNLENCHHILLPCV</sequence>
<dbReference type="AlphaFoldDB" id="A0AAV4XA68"/>
<evidence type="ECO:0000313" key="1">
    <source>
        <dbReference type="EMBL" id="GIY92047.1"/>
    </source>
</evidence>
<dbReference type="EMBL" id="BPLR01017488">
    <property type="protein sequence ID" value="GIY92047.1"/>
    <property type="molecule type" value="Genomic_DNA"/>
</dbReference>
<name>A0AAV4XA68_CAEEX</name>
<evidence type="ECO:0000313" key="2">
    <source>
        <dbReference type="Proteomes" id="UP001054945"/>
    </source>
</evidence>
<dbReference type="Proteomes" id="UP001054945">
    <property type="component" value="Unassembled WGS sequence"/>
</dbReference>
<accession>A0AAV4XA68</accession>
<keyword evidence="2" id="KW-1185">Reference proteome</keyword>
<reference evidence="1 2" key="1">
    <citation type="submission" date="2021-06" db="EMBL/GenBank/DDBJ databases">
        <title>Caerostris extrusa draft genome.</title>
        <authorList>
            <person name="Kono N."/>
            <person name="Arakawa K."/>
        </authorList>
    </citation>
    <scope>NUCLEOTIDE SEQUENCE [LARGE SCALE GENOMIC DNA]</scope>
</reference>